<sequence>SMITSFRANKKHARDDVSKMSTDITDNFSPEEDIDDDDRLVIDDDSLTKTSAKLGSIQTRTYCCQHCEMLTTSAKSYLHHLKENHNTNVSIFECDICDYATV</sequence>
<evidence type="ECO:0008006" key="3">
    <source>
        <dbReference type="Google" id="ProtNLM"/>
    </source>
</evidence>
<proteinExistence type="predicted"/>
<feature type="non-terminal residue" evidence="2">
    <location>
        <position position="102"/>
    </location>
</feature>
<name>A0A0B6Z0X3_9EUPU</name>
<feature type="compositionally biased region" description="Polar residues" evidence="1">
    <location>
        <begin position="19"/>
        <end position="28"/>
    </location>
</feature>
<dbReference type="EMBL" id="HACG01015172">
    <property type="protein sequence ID" value="CEK62037.1"/>
    <property type="molecule type" value="Transcribed_RNA"/>
</dbReference>
<feature type="region of interest" description="Disordered" evidence="1">
    <location>
        <begin position="1"/>
        <end position="31"/>
    </location>
</feature>
<dbReference type="AlphaFoldDB" id="A0A0B6Z0X3"/>
<reference evidence="2" key="1">
    <citation type="submission" date="2014-12" db="EMBL/GenBank/DDBJ databases">
        <title>Insight into the proteome of Arion vulgaris.</title>
        <authorList>
            <person name="Aradska J."/>
            <person name="Bulat T."/>
            <person name="Smidak R."/>
            <person name="Sarate P."/>
            <person name="Gangsoo J."/>
            <person name="Sialana F."/>
            <person name="Bilban M."/>
            <person name="Lubec G."/>
        </authorList>
    </citation>
    <scope>NUCLEOTIDE SEQUENCE</scope>
    <source>
        <tissue evidence="2">Skin</tissue>
    </source>
</reference>
<organism evidence="2">
    <name type="scientific">Arion vulgaris</name>
    <dbReference type="NCBI Taxonomy" id="1028688"/>
    <lineage>
        <taxon>Eukaryota</taxon>
        <taxon>Metazoa</taxon>
        <taxon>Spiralia</taxon>
        <taxon>Lophotrochozoa</taxon>
        <taxon>Mollusca</taxon>
        <taxon>Gastropoda</taxon>
        <taxon>Heterobranchia</taxon>
        <taxon>Euthyneura</taxon>
        <taxon>Panpulmonata</taxon>
        <taxon>Eupulmonata</taxon>
        <taxon>Stylommatophora</taxon>
        <taxon>Helicina</taxon>
        <taxon>Arionoidea</taxon>
        <taxon>Arionidae</taxon>
        <taxon>Arion</taxon>
    </lineage>
</organism>
<accession>A0A0B6Z0X3</accession>
<gene>
    <name evidence="2" type="primary">ORF44007</name>
</gene>
<protein>
    <recommendedName>
        <fullName evidence="3">C2H2-type domain-containing protein</fullName>
    </recommendedName>
</protein>
<feature type="non-terminal residue" evidence="2">
    <location>
        <position position="1"/>
    </location>
</feature>
<evidence type="ECO:0000313" key="2">
    <source>
        <dbReference type="EMBL" id="CEK62037.1"/>
    </source>
</evidence>
<evidence type="ECO:0000256" key="1">
    <source>
        <dbReference type="SAM" id="MobiDB-lite"/>
    </source>
</evidence>